<dbReference type="GO" id="GO:0032185">
    <property type="term" value="P:septin cytoskeleton organization"/>
    <property type="evidence" value="ECO:0007669"/>
    <property type="project" value="TreeGrafter"/>
</dbReference>
<feature type="transmembrane region" description="Helical" evidence="2">
    <location>
        <begin position="145"/>
        <end position="169"/>
    </location>
</feature>
<evidence type="ECO:0000313" key="5">
    <source>
        <dbReference type="Proteomes" id="UP000285146"/>
    </source>
</evidence>
<dbReference type="InterPro" id="IPR009571">
    <property type="entry name" value="SUR7/Rim9-like_fungi"/>
</dbReference>
<dbReference type="AlphaFoldDB" id="A0A423XCN3"/>
<comment type="caution">
    <text evidence="4">The sequence shown here is derived from an EMBL/GenBank/DDBJ whole genome shotgun (WGS) entry which is preliminary data.</text>
</comment>
<name>A0A423XCN3_9PEZI</name>
<dbReference type="PANTHER" id="PTHR36414">
    <property type="entry name" value="PROTEIN SUR7"/>
    <property type="match status" value="1"/>
</dbReference>
<dbReference type="Gene3D" id="1.20.140.150">
    <property type="match status" value="1"/>
</dbReference>
<organism evidence="4 5">
    <name type="scientific">Cytospora leucostoma</name>
    <dbReference type="NCBI Taxonomy" id="1230097"/>
    <lineage>
        <taxon>Eukaryota</taxon>
        <taxon>Fungi</taxon>
        <taxon>Dikarya</taxon>
        <taxon>Ascomycota</taxon>
        <taxon>Pezizomycotina</taxon>
        <taxon>Sordariomycetes</taxon>
        <taxon>Sordariomycetidae</taxon>
        <taxon>Diaporthales</taxon>
        <taxon>Cytosporaceae</taxon>
        <taxon>Cytospora</taxon>
    </lineage>
</organism>
<feature type="region of interest" description="Disordered" evidence="1">
    <location>
        <begin position="222"/>
        <end position="257"/>
    </location>
</feature>
<dbReference type="EMBL" id="LKEB01000018">
    <property type="protein sequence ID" value="ROW13713.1"/>
    <property type="molecule type" value="Genomic_DNA"/>
</dbReference>
<dbReference type="Pfam" id="PF06687">
    <property type="entry name" value="SUR7"/>
    <property type="match status" value="1"/>
</dbReference>
<dbReference type="GO" id="GO:0031505">
    <property type="term" value="P:fungal-type cell wall organization"/>
    <property type="evidence" value="ECO:0007669"/>
    <property type="project" value="TreeGrafter"/>
</dbReference>
<feature type="signal peptide" evidence="3">
    <location>
        <begin position="1"/>
        <end position="20"/>
    </location>
</feature>
<accession>A0A423XCN3</accession>
<protein>
    <submittedName>
        <fullName evidence="4">Uncharacterized protein</fullName>
    </submittedName>
</protein>
<keyword evidence="5" id="KW-1185">Reference proteome</keyword>
<dbReference type="InParanoid" id="A0A423XCN3"/>
<feature type="transmembrane region" description="Helical" evidence="2">
    <location>
        <begin position="189"/>
        <end position="211"/>
    </location>
</feature>
<evidence type="ECO:0000256" key="3">
    <source>
        <dbReference type="SAM" id="SignalP"/>
    </source>
</evidence>
<dbReference type="FunCoup" id="A0A423XCN3">
    <property type="interactions" value="96"/>
</dbReference>
<keyword evidence="2" id="KW-1133">Transmembrane helix</keyword>
<keyword evidence="3" id="KW-0732">Signal</keyword>
<evidence type="ECO:0000256" key="2">
    <source>
        <dbReference type="SAM" id="Phobius"/>
    </source>
</evidence>
<feature type="chain" id="PRO_5019537057" evidence="3">
    <location>
        <begin position="21"/>
        <end position="257"/>
    </location>
</feature>
<dbReference type="Proteomes" id="UP000285146">
    <property type="component" value="Unassembled WGS sequence"/>
</dbReference>
<evidence type="ECO:0000256" key="1">
    <source>
        <dbReference type="SAM" id="MobiDB-lite"/>
    </source>
</evidence>
<dbReference type="GO" id="GO:0045121">
    <property type="term" value="C:membrane raft"/>
    <property type="evidence" value="ECO:0007669"/>
    <property type="project" value="TreeGrafter"/>
</dbReference>
<keyword evidence="2" id="KW-0472">Membrane</keyword>
<feature type="transmembrane region" description="Helical" evidence="2">
    <location>
        <begin position="7"/>
        <end position="30"/>
    </location>
</feature>
<feature type="compositionally biased region" description="Basic residues" evidence="1">
    <location>
        <begin position="226"/>
        <end position="241"/>
    </location>
</feature>
<dbReference type="OrthoDB" id="5419460at2759"/>
<proteinExistence type="predicted"/>
<feature type="compositionally biased region" description="Basic and acidic residues" evidence="1">
    <location>
        <begin position="248"/>
        <end position="257"/>
    </location>
</feature>
<dbReference type="GO" id="GO:0005886">
    <property type="term" value="C:plasma membrane"/>
    <property type="evidence" value="ECO:0007669"/>
    <property type="project" value="InterPro"/>
</dbReference>
<dbReference type="GO" id="GO:0005938">
    <property type="term" value="C:cell cortex"/>
    <property type="evidence" value="ECO:0007669"/>
    <property type="project" value="TreeGrafter"/>
</dbReference>
<dbReference type="GO" id="GO:0030866">
    <property type="term" value="P:cortical actin cytoskeleton organization"/>
    <property type="evidence" value="ECO:0007669"/>
    <property type="project" value="TreeGrafter"/>
</dbReference>
<reference evidence="4 5" key="1">
    <citation type="submission" date="2015-09" db="EMBL/GenBank/DDBJ databases">
        <title>Host preference determinants of Valsa canker pathogens revealed by comparative genomics.</title>
        <authorList>
            <person name="Yin Z."/>
            <person name="Huang L."/>
        </authorList>
    </citation>
    <scope>NUCLEOTIDE SEQUENCE [LARGE SCALE GENOMIC DNA]</scope>
    <source>
        <strain evidence="4 5">SXYLt</strain>
    </source>
</reference>
<evidence type="ECO:0000313" key="4">
    <source>
        <dbReference type="EMBL" id="ROW13713.1"/>
    </source>
</evidence>
<dbReference type="GO" id="GO:0006897">
    <property type="term" value="P:endocytosis"/>
    <property type="evidence" value="ECO:0007669"/>
    <property type="project" value="TreeGrafter"/>
</dbReference>
<feature type="transmembrane region" description="Helical" evidence="2">
    <location>
        <begin position="116"/>
        <end position="138"/>
    </location>
</feature>
<dbReference type="PANTHER" id="PTHR36414:SF1">
    <property type="entry name" value="PROTEIN SUR7"/>
    <property type="match status" value="1"/>
</dbReference>
<gene>
    <name evidence="4" type="ORF">VPNG_04594</name>
</gene>
<keyword evidence="2" id="KW-0812">Transmembrane</keyword>
<sequence length="257" mass="28430">MGGHPGWGFLALLFLAGSLAMLFFVILGGVTSHAPVNHTYFLKADTSGITGARDVSQWTYFHVCGTDNKGCSRASPAMPFGHAWADNAQNIPAGLGGHYAGHTSSRYYFYMWRFGWVFYLLTLLLEVLAFFTAFLACCSRLGAGLAAFLAASALFLFTIAVSLMSAVFTKARNHFHGAGRSASLGKYNFGFSWAAWAALAIATIFLFLAAFRRTHDRTDKVETRRTWGRRGVRRSRSRHSSRSSYEINSKRVKDDYS</sequence>